<evidence type="ECO:0000313" key="1">
    <source>
        <dbReference type="EMBL" id="KAI3363656.1"/>
    </source>
</evidence>
<gene>
    <name evidence="1" type="ORF">L3Q82_001281</name>
</gene>
<protein>
    <submittedName>
        <fullName evidence="1">Uncharacterized protein</fullName>
    </submittedName>
</protein>
<name>A0ACB8W6Z8_9TELE</name>
<organism evidence="1 2">
    <name type="scientific">Scortum barcoo</name>
    <name type="common">barcoo grunter</name>
    <dbReference type="NCBI Taxonomy" id="214431"/>
    <lineage>
        <taxon>Eukaryota</taxon>
        <taxon>Metazoa</taxon>
        <taxon>Chordata</taxon>
        <taxon>Craniata</taxon>
        <taxon>Vertebrata</taxon>
        <taxon>Euteleostomi</taxon>
        <taxon>Actinopterygii</taxon>
        <taxon>Neopterygii</taxon>
        <taxon>Teleostei</taxon>
        <taxon>Neoteleostei</taxon>
        <taxon>Acanthomorphata</taxon>
        <taxon>Eupercaria</taxon>
        <taxon>Centrarchiformes</taxon>
        <taxon>Terapontoidei</taxon>
        <taxon>Terapontidae</taxon>
        <taxon>Scortum</taxon>
    </lineage>
</organism>
<accession>A0ACB8W6Z8</accession>
<sequence length="1647" mass="184475">MASGGAEEEDGGIPLDIDNVHMLLQVEHEQIQKRTFTNWINAQLAKRCPPSYVSDLFSDLRDGSQLLDLLEVMSSQPMVSYYNVPLMSKRQRGRGVFQQRANIETALNFLKKKSIKLVNINISDIIDGRPSIILGLIWTIILHCHIEELANTLSFSSCHSSLESLASLDSWSGSPIPASPVPGGRTSPLHRRFRISAKKALLMWVRDQCRKVGCSVSMKDFKASWRSGEAFLAILCSLRPQLVDLSLIQSRSNQENLEEAFHLAERELHIPRLLEPQDVDVKDPDEKSIMTYVAQFLQYSNDMPSPDDHLQVSPSERALEVTSWLQQAYQELSEAWTAAEKSDFAEKYQVLQNFADSFTEQRRPVMTLLAAIRRCPELSQEQCALRTAWDRLEEEVQRCKADLDSSLPPPLHSVVVWLQRAEAALTEEERVKDHADAAKETRARQDTLKDLIKEMSHHINVLDAYTNIDDSGNLVVPLEKFDEIKRRLTNIRVTAKYQGIKLEYQESRHTVLDLLNRICAKETVERQGLLLILMDALRNLKEKANTYTSKASLGEDSQRVTRQVKEAESEAELVTQAATAARRTMERVVSAWETYNDCIASLQTWLAQKLHLQAQSAAVGTQDMSEWTSCQAKLNEAGNLLIEVTESSTSITLAEQLSKVNMQWAECMKRTMFEVSSEPSVGPLYRQMVHSLTQEASQLLRQPLEVASVPLKANRQKLQQLSRRMAGVNLSSLSPSPDSQTSHIENLQRTLPQMLAEAERTCGELQQAASMLEGRLAELDHWSTEALDCYQQLKEKKHRGRSALDHAAKALVSRGLQLQNQVLTEGRDLLNRVARAQKISPLQYLSTSGMQDRMSEAVSHCQEILEMFSSLGFCQHVETAHQTQRQPEAGSFVVARTKHVDQIGNIVLQSQDPNQISPVNPSQTPQQRTRGLQVWDKTHMNTQDGSTIVVPYVQIQTLPQPSREPVSHIHSSLAQTVKVALSEPTINSFSKSHAQAPSPSQSGQLSPALPQVPVGTKSPQSPVLSKVPVPEEKESSSPSQTDISKSRRRGQSNSQQSNQSSLQPPVVVRSEVHSKAQSMARSRLEKARFRLQGRIQQAIKLFGGKEMSESQAKRKQNKNTFKRALKILQPAILEEFLDAVECLGAFCTGPQLQDLMILSDSVRKQWEDVRQEMSAFVPVLWSKIRAGKQSFSVVWCETQTNTLHEATDQTDRDSLLQQQDVVHGAASAEERVESLQELCETLTPRQSSCLATDQLRESDETQPSDTQLSSDCREQQLRGNTPLRATGVPSDTQLSSSLPQKHSMDSPQQDLSLVGSAVPLHPHDATLQLQVRDVPAESKDDVMQHKGRGSGKNLKSSLKAKEQPLKARLLHVAESKQQAQTHVQAVVRGNTVETKQEAEWTVVSVTAATPQEELPSVQETSKQDTEALWFEFDLQYAQVSQFSHLMTMDDKSAVERDQEQLTQEWRWQQMCLQSRVTSLQNTADLMESADDQIALITEKLGGILSEPVDISSFSLADPRLISDLKEMGDRLQSEMRTLSEQGTEEEGRGPEATSPSSRCQALPNSVHHLEQLRQRLEKVQSAAQALDHFLATVRELKAEIPTLLANQDTPADSKLRQAGSRKDTLGRQPCSRSCRLLRNNLMPLTAL</sequence>
<keyword evidence="2" id="KW-1185">Reference proteome</keyword>
<evidence type="ECO:0000313" key="2">
    <source>
        <dbReference type="Proteomes" id="UP000831701"/>
    </source>
</evidence>
<dbReference type="Proteomes" id="UP000831701">
    <property type="component" value="Chromosome 13"/>
</dbReference>
<comment type="caution">
    <text evidence="1">The sequence shown here is derived from an EMBL/GenBank/DDBJ whole genome shotgun (WGS) entry which is preliminary data.</text>
</comment>
<proteinExistence type="predicted"/>
<reference evidence="1" key="1">
    <citation type="submission" date="2022-04" db="EMBL/GenBank/DDBJ databases">
        <title>Jade perch genome.</title>
        <authorList>
            <person name="Chao B."/>
        </authorList>
    </citation>
    <scope>NUCLEOTIDE SEQUENCE</scope>
    <source>
        <strain evidence="1">CB-2022</strain>
    </source>
</reference>
<dbReference type="EMBL" id="CM041543">
    <property type="protein sequence ID" value="KAI3363656.1"/>
    <property type="molecule type" value="Genomic_DNA"/>
</dbReference>